<dbReference type="PROSITE" id="PS50977">
    <property type="entry name" value="HTH_TETR_2"/>
    <property type="match status" value="1"/>
</dbReference>
<dbReference type="InterPro" id="IPR009057">
    <property type="entry name" value="Homeodomain-like_sf"/>
</dbReference>
<feature type="domain" description="HTH tetR-type" evidence="6">
    <location>
        <begin position="2"/>
        <end position="62"/>
    </location>
</feature>
<evidence type="ECO:0000256" key="1">
    <source>
        <dbReference type="ARBA" id="ARBA00022491"/>
    </source>
</evidence>
<dbReference type="Gene3D" id="1.10.357.10">
    <property type="entry name" value="Tetracycline Repressor, domain 2"/>
    <property type="match status" value="1"/>
</dbReference>
<dbReference type="PROSITE" id="PS01081">
    <property type="entry name" value="HTH_TETR_1"/>
    <property type="match status" value="1"/>
</dbReference>
<evidence type="ECO:0000313" key="7">
    <source>
        <dbReference type="EMBL" id="MBB3120999.1"/>
    </source>
</evidence>
<keyword evidence="8" id="KW-1185">Reference proteome</keyword>
<accession>A0A7W5BD95</accession>
<keyword evidence="4" id="KW-0804">Transcription</keyword>
<proteinExistence type="predicted"/>
<dbReference type="InterPro" id="IPR001647">
    <property type="entry name" value="HTH_TetR"/>
</dbReference>
<reference evidence="7 8" key="1">
    <citation type="submission" date="2020-08" db="EMBL/GenBank/DDBJ databases">
        <title>Genomic Encyclopedia of Type Strains, Phase III (KMG-III): the genomes of soil and plant-associated and newly described type strains.</title>
        <authorList>
            <person name="Whitman W."/>
        </authorList>
    </citation>
    <scope>NUCLEOTIDE SEQUENCE [LARGE SCALE GENOMIC DNA]</scope>
    <source>
        <strain evidence="7 8">CECT 8897</strain>
    </source>
</reference>
<keyword evidence="1" id="KW-0678">Repressor</keyword>
<evidence type="ECO:0000256" key="4">
    <source>
        <dbReference type="ARBA" id="ARBA00023163"/>
    </source>
</evidence>
<dbReference type="PRINTS" id="PR00455">
    <property type="entry name" value="HTHTETR"/>
</dbReference>
<dbReference type="PANTHER" id="PTHR30055:SF234">
    <property type="entry name" value="HTH-TYPE TRANSCRIPTIONAL REGULATOR BETI"/>
    <property type="match status" value="1"/>
</dbReference>
<dbReference type="InterPro" id="IPR050109">
    <property type="entry name" value="HTH-type_TetR-like_transc_reg"/>
</dbReference>
<name>A0A7W5BD95_9BURK</name>
<dbReference type="AlphaFoldDB" id="A0A7W5BD95"/>
<dbReference type="EMBL" id="JACHXD010000012">
    <property type="protein sequence ID" value="MBB3120999.1"/>
    <property type="molecule type" value="Genomic_DNA"/>
</dbReference>
<evidence type="ECO:0000313" key="8">
    <source>
        <dbReference type="Proteomes" id="UP000541535"/>
    </source>
</evidence>
<evidence type="ECO:0000256" key="5">
    <source>
        <dbReference type="PROSITE-ProRule" id="PRU00335"/>
    </source>
</evidence>
<dbReference type="InterPro" id="IPR023772">
    <property type="entry name" value="DNA-bd_HTH_TetR-type_CS"/>
</dbReference>
<protein>
    <submittedName>
        <fullName evidence="7">AcrR family transcriptional regulator</fullName>
    </submittedName>
</protein>
<sequence length="193" mass="20598">MAAVRQQILTAARAVFERKGLYEASVSDVSKEAGLSVGSLYVHFRSKEAILVALIETADFNGVPLAGCNNTADLLALVETILRQQEVPDTAGQAARTALEVAAIARRSPEVQAVVIQNYEKLRSALFDAVLRVGERAAKRNKDEVLAIGESLLSLLIAAQAQMLIGVPLVMEAKIAAARMLVTRLHAGPAGRK</sequence>
<gene>
    <name evidence="7" type="ORF">FHS03_004072</name>
</gene>
<evidence type="ECO:0000256" key="2">
    <source>
        <dbReference type="ARBA" id="ARBA00023015"/>
    </source>
</evidence>
<evidence type="ECO:0000259" key="6">
    <source>
        <dbReference type="PROSITE" id="PS50977"/>
    </source>
</evidence>
<keyword evidence="2" id="KW-0805">Transcription regulation</keyword>
<feature type="DNA-binding region" description="H-T-H motif" evidence="5">
    <location>
        <begin position="25"/>
        <end position="44"/>
    </location>
</feature>
<evidence type="ECO:0000256" key="3">
    <source>
        <dbReference type="ARBA" id="ARBA00023125"/>
    </source>
</evidence>
<keyword evidence="3 5" id="KW-0238">DNA-binding</keyword>
<dbReference type="GO" id="GO:0000976">
    <property type="term" value="F:transcription cis-regulatory region binding"/>
    <property type="evidence" value="ECO:0007669"/>
    <property type="project" value="TreeGrafter"/>
</dbReference>
<dbReference type="SUPFAM" id="SSF46689">
    <property type="entry name" value="Homeodomain-like"/>
    <property type="match status" value="1"/>
</dbReference>
<comment type="caution">
    <text evidence="7">The sequence shown here is derived from an EMBL/GenBank/DDBJ whole genome shotgun (WGS) entry which is preliminary data.</text>
</comment>
<organism evidence="7 8">
    <name type="scientific">Pseudoduganella violacea</name>
    <dbReference type="NCBI Taxonomy" id="1715466"/>
    <lineage>
        <taxon>Bacteria</taxon>
        <taxon>Pseudomonadati</taxon>
        <taxon>Pseudomonadota</taxon>
        <taxon>Betaproteobacteria</taxon>
        <taxon>Burkholderiales</taxon>
        <taxon>Oxalobacteraceae</taxon>
        <taxon>Telluria group</taxon>
        <taxon>Pseudoduganella</taxon>
    </lineage>
</organism>
<dbReference type="Proteomes" id="UP000541535">
    <property type="component" value="Unassembled WGS sequence"/>
</dbReference>
<dbReference type="PANTHER" id="PTHR30055">
    <property type="entry name" value="HTH-TYPE TRANSCRIPTIONAL REGULATOR RUTR"/>
    <property type="match status" value="1"/>
</dbReference>
<dbReference type="Pfam" id="PF00440">
    <property type="entry name" value="TetR_N"/>
    <property type="match status" value="1"/>
</dbReference>
<dbReference type="GO" id="GO:0003700">
    <property type="term" value="F:DNA-binding transcription factor activity"/>
    <property type="evidence" value="ECO:0007669"/>
    <property type="project" value="TreeGrafter"/>
</dbReference>